<accession>A0A517R6S2</accession>
<organism evidence="2 3">
    <name type="scientific">Stratiformator vulcanicus</name>
    <dbReference type="NCBI Taxonomy" id="2527980"/>
    <lineage>
        <taxon>Bacteria</taxon>
        <taxon>Pseudomonadati</taxon>
        <taxon>Planctomycetota</taxon>
        <taxon>Planctomycetia</taxon>
        <taxon>Planctomycetales</taxon>
        <taxon>Planctomycetaceae</taxon>
        <taxon>Stratiformator</taxon>
    </lineage>
</organism>
<dbReference type="Proteomes" id="UP000317318">
    <property type="component" value="Chromosome"/>
</dbReference>
<evidence type="ECO:0000259" key="1">
    <source>
        <dbReference type="Pfam" id="PF13298"/>
    </source>
</evidence>
<protein>
    <submittedName>
        <fullName evidence="2">ATP-dependent DNA ligase</fullName>
    </submittedName>
</protein>
<dbReference type="EMBL" id="CP036268">
    <property type="protein sequence ID" value="QDT39594.1"/>
    <property type="molecule type" value="Genomic_DNA"/>
</dbReference>
<gene>
    <name evidence="2" type="ORF">Pan189_40030</name>
</gene>
<dbReference type="GO" id="GO:0016874">
    <property type="term" value="F:ligase activity"/>
    <property type="evidence" value="ECO:0007669"/>
    <property type="project" value="UniProtKB-KW"/>
</dbReference>
<sequence length="114" mass="12941">MPRFVILTHDHPHIHWDLMLEQGPALRTWRLNTEPNGQADISAEPLDDHRLVYLEYEGPVSGGRGTVARWDAGDYEPVEEASDRLVVQLRGERVAGKATFTKGSDHWTLRIVSE</sequence>
<dbReference type="AlphaFoldDB" id="A0A517R6S2"/>
<evidence type="ECO:0000313" key="3">
    <source>
        <dbReference type="Proteomes" id="UP000317318"/>
    </source>
</evidence>
<dbReference type="Pfam" id="PF13298">
    <property type="entry name" value="LigD_N"/>
    <property type="match status" value="1"/>
</dbReference>
<reference evidence="2 3" key="1">
    <citation type="submission" date="2019-02" db="EMBL/GenBank/DDBJ databases">
        <title>Deep-cultivation of Planctomycetes and their phenomic and genomic characterization uncovers novel biology.</title>
        <authorList>
            <person name="Wiegand S."/>
            <person name="Jogler M."/>
            <person name="Boedeker C."/>
            <person name="Pinto D."/>
            <person name="Vollmers J."/>
            <person name="Rivas-Marin E."/>
            <person name="Kohn T."/>
            <person name="Peeters S.H."/>
            <person name="Heuer A."/>
            <person name="Rast P."/>
            <person name="Oberbeckmann S."/>
            <person name="Bunk B."/>
            <person name="Jeske O."/>
            <person name="Meyerdierks A."/>
            <person name="Storesund J.E."/>
            <person name="Kallscheuer N."/>
            <person name="Luecker S."/>
            <person name="Lage O.M."/>
            <person name="Pohl T."/>
            <person name="Merkel B.J."/>
            <person name="Hornburger P."/>
            <person name="Mueller R.-W."/>
            <person name="Bruemmer F."/>
            <person name="Labrenz M."/>
            <person name="Spormann A.M."/>
            <person name="Op den Camp H."/>
            <person name="Overmann J."/>
            <person name="Amann R."/>
            <person name="Jetten M.S.M."/>
            <person name="Mascher T."/>
            <person name="Medema M.H."/>
            <person name="Devos D.P."/>
            <person name="Kaster A.-K."/>
            <person name="Ovreas L."/>
            <person name="Rohde M."/>
            <person name="Galperin M.Y."/>
            <person name="Jogler C."/>
        </authorList>
    </citation>
    <scope>NUCLEOTIDE SEQUENCE [LARGE SCALE GENOMIC DNA]</scope>
    <source>
        <strain evidence="2 3">Pan189</strain>
    </source>
</reference>
<dbReference type="RefSeq" id="WP_145365721.1">
    <property type="nucleotide sequence ID" value="NZ_CP036268.1"/>
</dbReference>
<feature type="domain" description="DNA ligase D 3'-phosphoesterase" evidence="1">
    <location>
        <begin position="8"/>
        <end position="101"/>
    </location>
</feature>
<proteinExistence type="predicted"/>
<evidence type="ECO:0000313" key="2">
    <source>
        <dbReference type="EMBL" id="QDT39594.1"/>
    </source>
</evidence>
<dbReference type="InterPro" id="IPR014144">
    <property type="entry name" value="LigD_PE_domain"/>
</dbReference>
<keyword evidence="2" id="KW-0436">Ligase</keyword>
<keyword evidence="3" id="KW-1185">Reference proteome</keyword>
<dbReference type="KEGG" id="svp:Pan189_40030"/>
<name>A0A517R6S2_9PLAN</name>
<dbReference type="OrthoDB" id="288736at2"/>